<gene>
    <name evidence="1" type="ORF">ORM20_00238</name>
</gene>
<dbReference type="EMBL" id="OX359470">
    <property type="protein sequence ID" value="CAI3971287.1"/>
    <property type="molecule type" value="Genomic_DNA"/>
</dbReference>
<reference evidence="1" key="1">
    <citation type="submission" date="2022-10" db="EMBL/GenBank/DDBJ databases">
        <authorList>
            <person name="Meaden S."/>
        </authorList>
    </citation>
    <scope>NUCLEOTIDE SEQUENCE</scope>
</reference>
<organism evidence="1">
    <name type="scientific">Ochrobactrum phage ORM_20</name>
    <dbReference type="NCBI Taxonomy" id="2985243"/>
    <lineage>
        <taxon>Viruses</taxon>
    </lineage>
</organism>
<dbReference type="GO" id="GO:0004519">
    <property type="term" value="F:endonuclease activity"/>
    <property type="evidence" value="ECO:0007669"/>
    <property type="project" value="UniProtKB-KW"/>
</dbReference>
<dbReference type="InterPro" id="IPR003615">
    <property type="entry name" value="HNH_nuc"/>
</dbReference>
<evidence type="ECO:0000313" key="1">
    <source>
        <dbReference type="EMBL" id="CAI3971287.1"/>
    </source>
</evidence>
<dbReference type="CDD" id="cd00085">
    <property type="entry name" value="HNHc"/>
    <property type="match status" value="1"/>
</dbReference>
<protein>
    <submittedName>
        <fullName evidence="1">Homing endonuclease</fullName>
    </submittedName>
</protein>
<accession>A0A9N6WZN5</accession>
<keyword evidence="1" id="KW-0378">Hydrolase</keyword>
<name>A0A9N6WZN5_9VIRU</name>
<sequence length="164" mass="19230">MSESVTDVQFARFPRGFVYLDGKHYKIYRAIVDRAKSQDRHKDDVNYYESHHIVPKSYDSDHSPENRVLLTAREHYICHLLLWKMFANIGFRRKMTRALAFFRNDGDPDKKRFTSRSFELAKIAQAKGMKGNKLALGYKQSPEHIRKRAKAISKTLQKKRLLAA</sequence>
<proteinExistence type="predicted"/>
<keyword evidence="1" id="KW-0255">Endonuclease</keyword>
<keyword evidence="1" id="KW-0540">Nuclease</keyword>